<dbReference type="AlphaFoldDB" id="A0A830FBX4"/>
<dbReference type="InterPro" id="IPR036425">
    <property type="entry name" value="MoaB/Mog-like_dom_sf"/>
</dbReference>
<evidence type="ECO:0000256" key="3">
    <source>
        <dbReference type="SAM" id="MobiDB-lite"/>
    </source>
</evidence>
<dbReference type="SMART" id="SM00852">
    <property type="entry name" value="MoCF_biosynth"/>
    <property type="match status" value="1"/>
</dbReference>
<evidence type="ECO:0000313" key="5">
    <source>
        <dbReference type="EMBL" id="GGM23023.1"/>
    </source>
</evidence>
<dbReference type="Proteomes" id="UP001248536">
    <property type="component" value="Unassembled WGS sequence"/>
</dbReference>
<dbReference type="RefSeq" id="WP_005534007.1">
    <property type="nucleotide sequence ID" value="NZ_BAABDY010000003.1"/>
</dbReference>
<dbReference type="OrthoDB" id="205337at2157"/>
<dbReference type="InterPro" id="IPR008284">
    <property type="entry name" value="MoCF_biosynth_CS"/>
</dbReference>
<comment type="caution">
    <text evidence="5">The sequence shown here is derived from an EMBL/GenBank/DDBJ whole genome shotgun (WGS) entry which is preliminary data.</text>
</comment>
<protein>
    <submittedName>
        <fullName evidence="5 6">Molybdenum cofactor biosynthesis protein</fullName>
    </submittedName>
</protein>
<reference evidence="5" key="1">
    <citation type="journal article" date="2014" name="Int. J. Syst. Evol. Microbiol.">
        <title>Complete genome sequence of Corynebacterium casei LMG S-19264T (=DSM 44701T), isolated from a smear-ripened cheese.</title>
        <authorList>
            <consortium name="US DOE Joint Genome Institute (JGI-PGF)"/>
            <person name="Walter F."/>
            <person name="Albersmeier A."/>
            <person name="Kalinowski J."/>
            <person name="Ruckert C."/>
        </authorList>
    </citation>
    <scope>NUCLEOTIDE SEQUENCE</scope>
    <source>
        <strain evidence="5">JCM 15759</strain>
    </source>
</reference>
<keyword evidence="8" id="KW-1185">Reference proteome</keyword>
<name>A0A830FBX4_HALAR</name>
<gene>
    <name evidence="5" type="ORF">GCM10009006_00440</name>
    <name evidence="6" type="ORF">NC662_07805</name>
</gene>
<comment type="similarity">
    <text evidence="1">Belongs to the MoaB/Mog family.</text>
</comment>
<dbReference type="PANTHER" id="PTHR43232:SF2">
    <property type="entry name" value="MOLYBDENUM COFACTOR BIOSYNTHESIS PROTEIN B"/>
    <property type="match status" value="1"/>
</dbReference>
<dbReference type="Proteomes" id="UP000656367">
    <property type="component" value="Unassembled WGS sequence"/>
</dbReference>
<reference evidence="5" key="2">
    <citation type="submission" date="2020-09" db="EMBL/GenBank/DDBJ databases">
        <authorList>
            <person name="Sun Q."/>
            <person name="Ohkuma M."/>
        </authorList>
    </citation>
    <scope>NUCLEOTIDE SEQUENCE</scope>
    <source>
        <strain evidence="5">JCM 15759</strain>
    </source>
</reference>
<accession>A0A830FBX4</accession>
<evidence type="ECO:0000313" key="6">
    <source>
        <dbReference type="EMBL" id="MDS0253628.1"/>
    </source>
</evidence>
<dbReference type="GO" id="GO:0005829">
    <property type="term" value="C:cytosol"/>
    <property type="evidence" value="ECO:0007669"/>
    <property type="project" value="TreeGrafter"/>
</dbReference>
<feature type="domain" description="MoaB/Mog" evidence="4">
    <location>
        <begin position="63"/>
        <end position="206"/>
    </location>
</feature>
<evidence type="ECO:0000256" key="1">
    <source>
        <dbReference type="ARBA" id="ARBA00006112"/>
    </source>
</evidence>
<evidence type="ECO:0000313" key="8">
    <source>
        <dbReference type="Proteomes" id="UP001248536"/>
    </source>
</evidence>
<keyword evidence="2" id="KW-0501">Molybdenum cofactor biosynthesis</keyword>
<dbReference type="EMBL" id="JAMQCP010000001">
    <property type="protein sequence ID" value="MDS0253628.1"/>
    <property type="molecule type" value="Genomic_DNA"/>
</dbReference>
<dbReference type="EMBL" id="BMON01000001">
    <property type="protein sequence ID" value="GGM23023.1"/>
    <property type="molecule type" value="Genomic_DNA"/>
</dbReference>
<dbReference type="PANTHER" id="PTHR43232">
    <property type="entry name" value="MOLYBDENUM COFACTOR BIOSYNTHESIS PROTEIN B"/>
    <property type="match status" value="1"/>
</dbReference>
<dbReference type="InterPro" id="IPR012245">
    <property type="entry name" value="MoaB"/>
</dbReference>
<dbReference type="PROSITE" id="PS01078">
    <property type="entry name" value="MOCF_BIOSYNTHESIS_1"/>
    <property type="match status" value="1"/>
</dbReference>
<proteinExistence type="inferred from homology"/>
<dbReference type="GO" id="GO:0006777">
    <property type="term" value="P:Mo-molybdopterin cofactor biosynthetic process"/>
    <property type="evidence" value="ECO:0007669"/>
    <property type="project" value="UniProtKB-KW"/>
</dbReference>
<evidence type="ECO:0000313" key="7">
    <source>
        <dbReference type="Proteomes" id="UP000656367"/>
    </source>
</evidence>
<dbReference type="FunFam" id="3.40.980.10:FF:000006">
    <property type="entry name" value="Molybdenum cofactor biosynthesis protein B"/>
    <property type="match status" value="1"/>
</dbReference>
<dbReference type="InterPro" id="IPR001453">
    <property type="entry name" value="MoaB/Mog_dom"/>
</dbReference>
<dbReference type="Gene3D" id="3.40.980.10">
    <property type="entry name" value="MoaB/Mog-like domain"/>
    <property type="match status" value="1"/>
</dbReference>
<dbReference type="NCBIfam" id="TIGR00177">
    <property type="entry name" value="molyb_syn"/>
    <property type="match status" value="1"/>
</dbReference>
<dbReference type="CDD" id="cd00886">
    <property type="entry name" value="MogA_MoaB"/>
    <property type="match status" value="1"/>
</dbReference>
<evidence type="ECO:0000259" key="4">
    <source>
        <dbReference type="SMART" id="SM00852"/>
    </source>
</evidence>
<dbReference type="SUPFAM" id="SSF53218">
    <property type="entry name" value="Molybdenum cofactor biosynthesis proteins"/>
    <property type="match status" value="1"/>
</dbReference>
<dbReference type="Pfam" id="PF00994">
    <property type="entry name" value="MoCF_biosynth"/>
    <property type="match status" value="1"/>
</dbReference>
<organism evidence="5 7">
    <name type="scientific">Haloarcula argentinensis</name>
    <dbReference type="NCBI Taxonomy" id="43776"/>
    <lineage>
        <taxon>Archaea</taxon>
        <taxon>Methanobacteriati</taxon>
        <taxon>Methanobacteriota</taxon>
        <taxon>Stenosarchaea group</taxon>
        <taxon>Halobacteria</taxon>
        <taxon>Halobacteriales</taxon>
        <taxon>Haloarculaceae</taxon>
        <taxon>Haloarcula</taxon>
    </lineage>
</organism>
<feature type="region of interest" description="Disordered" evidence="3">
    <location>
        <begin position="1"/>
        <end position="53"/>
    </location>
</feature>
<sequence length="212" mass="22582">MGHDHDETTSHDEAGHSHGEHEHGEHDHDHGEHEHDSGHDDHSHGEHTNDDHHAHDAEGVKIGVLTVSTSRTLDDDPAGDIIATACEDAGHEIAERRLVADEVDAIEDAVAALLDDGVDVVLTTGGTGLTPDDVTVDAIQPLFDRPVPGFGELFRWLSYEEVGPMAMASRATAGVVDDRLVFCLPGSENAARTGAEKLVAPAVGHLLGLVRR</sequence>
<reference evidence="6 8" key="3">
    <citation type="submission" date="2022-06" db="EMBL/GenBank/DDBJ databases">
        <title>Haloarcula sp. a new haloarchaeum isolate from saline soil.</title>
        <authorList>
            <person name="Strakova D."/>
            <person name="Galisteo C."/>
            <person name="Sanchez-Porro C."/>
            <person name="Ventosa A."/>
        </authorList>
    </citation>
    <scope>NUCLEOTIDE SEQUENCE [LARGE SCALE GENOMIC DNA]</scope>
    <source>
        <strain evidence="6 8">JCM 15760</strain>
    </source>
</reference>
<evidence type="ECO:0000256" key="2">
    <source>
        <dbReference type="ARBA" id="ARBA00023150"/>
    </source>
</evidence>